<gene>
    <name evidence="1" type="ORF">BDV96DRAFT_301619</name>
</gene>
<protein>
    <submittedName>
        <fullName evidence="1">Uncharacterized protein</fullName>
    </submittedName>
</protein>
<keyword evidence="2" id="KW-1185">Reference proteome</keyword>
<accession>A0A6A5YK71</accession>
<dbReference type="AlphaFoldDB" id="A0A6A5YK71"/>
<evidence type="ECO:0000313" key="2">
    <source>
        <dbReference type="Proteomes" id="UP000799770"/>
    </source>
</evidence>
<sequence length="156" mass="17623">MKRAQQIDGLQPAHADQNSVLTFPGTEVEGLGHTRIFPCRGRSTANPAVLIGPDSGRFFVFEHSLHHRRPLQDCPALVPSQKSISFDAPHRLLTCDIHATAIMTRTFRRSLSALTLVQPADSQTYRSHGSPRWPYLAKRPRMKASSWFTMLQQYML</sequence>
<dbReference type="Proteomes" id="UP000799770">
    <property type="component" value="Unassembled WGS sequence"/>
</dbReference>
<name>A0A6A5YK71_9PLEO</name>
<organism evidence="1 2">
    <name type="scientific">Lophiotrema nucula</name>
    <dbReference type="NCBI Taxonomy" id="690887"/>
    <lineage>
        <taxon>Eukaryota</taxon>
        <taxon>Fungi</taxon>
        <taxon>Dikarya</taxon>
        <taxon>Ascomycota</taxon>
        <taxon>Pezizomycotina</taxon>
        <taxon>Dothideomycetes</taxon>
        <taxon>Pleosporomycetidae</taxon>
        <taxon>Pleosporales</taxon>
        <taxon>Lophiotremataceae</taxon>
        <taxon>Lophiotrema</taxon>
    </lineage>
</organism>
<evidence type="ECO:0000313" key="1">
    <source>
        <dbReference type="EMBL" id="KAF2107465.1"/>
    </source>
</evidence>
<dbReference type="EMBL" id="ML977354">
    <property type="protein sequence ID" value="KAF2107465.1"/>
    <property type="molecule type" value="Genomic_DNA"/>
</dbReference>
<proteinExistence type="predicted"/>
<reference evidence="1" key="1">
    <citation type="journal article" date="2020" name="Stud. Mycol.">
        <title>101 Dothideomycetes genomes: a test case for predicting lifestyles and emergence of pathogens.</title>
        <authorList>
            <person name="Haridas S."/>
            <person name="Albert R."/>
            <person name="Binder M."/>
            <person name="Bloem J."/>
            <person name="Labutti K."/>
            <person name="Salamov A."/>
            <person name="Andreopoulos B."/>
            <person name="Baker S."/>
            <person name="Barry K."/>
            <person name="Bills G."/>
            <person name="Bluhm B."/>
            <person name="Cannon C."/>
            <person name="Castanera R."/>
            <person name="Culley D."/>
            <person name="Daum C."/>
            <person name="Ezra D."/>
            <person name="Gonzalez J."/>
            <person name="Henrissat B."/>
            <person name="Kuo A."/>
            <person name="Liang C."/>
            <person name="Lipzen A."/>
            <person name="Lutzoni F."/>
            <person name="Magnuson J."/>
            <person name="Mondo S."/>
            <person name="Nolan M."/>
            <person name="Ohm R."/>
            <person name="Pangilinan J."/>
            <person name="Park H.-J."/>
            <person name="Ramirez L."/>
            <person name="Alfaro M."/>
            <person name="Sun H."/>
            <person name="Tritt A."/>
            <person name="Yoshinaga Y."/>
            <person name="Zwiers L.-H."/>
            <person name="Turgeon B."/>
            <person name="Goodwin S."/>
            <person name="Spatafora J."/>
            <person name="Crous P."/>
            <person name="Grigoriev I."/>
        </authorList>
    </citation>
    <scope>NUCLEOTIDE SEQUENCE</scope>
    <source>
        <strain evidence="1">CBS 627.86</strain>
    </source>
</reference>